<dbReference type="Pfam" id="PF12697">
    <property type="entry name" value="Abhydrolase_6"/>
    <property type="match status" value="1"/>
</dbReference>
<gene>
    <name evidence="2" type="ORF">H9787_11985</name>
</gene>
<dbReference type="Proteomes" id="UP000823824">
    <property type="component" value="Unassembled WGS sequence"/>
</dbReference>
<dbReference type="InterPro" id="IPR000073">
    <property type="entry name" value="AB_hydrolase_1"/>
</dbReference>
<dbReference type="EMBL" id="DWZJ01000108">
    <property type="protein sequence ID" value="HJB14412.1"/>
    <property type="molecule type" value="Genomic_DNA"/>
</dbReference>
<organism evidence="2 3">
    <name type="scientific">Candidatus Oscillibacter excrementigallinarum</name>
    <dbReference type="NCBI Taxonomy" id="2838716"/>
    <lineage>
        <taxon>Bacteria</taxon>
        <taxon>Bacillati</taxon>
        <taxon>Bacillota</taxon>
        <taxon>Clostridia</taxon>
        <taxon>Eubacteriales</taxon>
        <taxon>Oscillospiraceae</taxon>
        <taxon>Oscillibacter</taxon>
    </lineage>
</organism>
<dbReference type="GO" id="GO:0016787">
    <property type="term" value="F:hydrolase activity"/>
    <property type="evidence" value="ECO:0007669"/>
    <property type="project" value="UniProtKB-KW"/>
</dbReference>
<accession>A0A9D2LKW5</accession>
<evidence type="ECO:0000313" key="2">
    <source>
        <dbReference type="EMBL" id="HJB14412.1"/>
    </source>
</evidence>
<sequence>MRAEAFSLNGVPALRWGRPSRRGFLYLHGQGGSKAEAEAFAAAAAEAGWQTVSIDLPGHGDRAAEAADLVPWRVVPELRGALAELRGRWDRAAFFGSSLGAWFGLLAYPDASLAGALLLSPVVDMEALIRKMMGWAGVSEKQLAREGIIPTEFGQDLSWAYLRYVRAHPVRRWKTPTAILYGGRDHLTDRGTVEAFAARNGCRLTVETAGEHWFHTPEQLAAVDRWQRAALADLG</sequence>
<evidence type="ECO:0000259" key="1">
    <source>
        <dbReference type="Pfam" id="PF12697"/>
    </source>
</evidence>
<dbReference type="InterPro" id="IPR029058">
    <property type="entry name" value="AB_hydrolase_fold"/>
</dbReference>
<keyword evidence="2" id="KW-0378">Hydrolase</keyword>
<feature type="domain" description="AB hydrolase-1" evidence="1">
    <location>
        <begin position="25"/>
        <end position="222"/>
    </location>
</feature>
<name>A0A9D2LKW5_9FIRM</name>
<protein>
    <submittedName>
        <fullName evidence="2">Alpha/beta hydrolase</fullName>
    </submittedName>
</protein>
<evidence type="ECO:0000313" key="3">
    <source>
        <dbReference type="Proteomes" id="UP000823824"/>
    </source>
</evidence>
<proteinExistence type="predicted"/>
<reference evidence="2" key="1">
    <citation type="journal article" date="2021" name="PeerJ">
        <title>Extensive microbial diversity within the chicken gut microbiome revealed by metagenomics and culture.</title>
        <authorList>
            <person name="Gilroy R."/>
            <person name="Ravi A."/>
            <person name="Getino M."/>
            <person name="Pursley I."/>
            <person name="Horton D.L."/>
            <person name="Alikhan N.F."/>
            <person name="Baker D."/>
            <person name="Gharbi K."/>
            <person name="Hall N."/>
            <person name="Watson M."/>
            <person name="Adriaenssens E.M."/>
            <person name="Foster-Nyarko E."/>
            <person name="Jarju S."/>
            <person name="Secka A."/>
            <person name="Antonio M."/>
            <person name="Oren A."/>
            <person name="Chaudhuri R.R."/>
            <person name="La Ragione R."/>
            <person name="Hildebrand F."/>
            <person name="Pallen M.J."/>
        </authorList>
    </citation>
    <scope>NUCLEOTIDE SEQUENCE</scope>
    <source>
        <strain evidence="2">ChiBcec18-1249</strain>
    </source>
</reference>
<reference evidence="2" key="2">
    <citation type="submission" date="2021-04" db="EMBL/GenBank/DDBJ databases">
        <authorList>
            <person name="Gilroy R."/>
        </authorList>
    </citation>
    <scope>NUCLEOTIDE SEQUENCE</scope>
    <source>
        <strain evidence="2">ChiBcec18-1249</strain>
    </source>
</reference>
<dbReference type="AlphaFoldDB" id="A0A9D2LKW5"/>
<comment type="caution">
    <text evidence="2">The sequence shown here is derived from an EMBL/GenBank/DDBJ whole genome shotgun (WGS) entry which is preliminary data.</text>
</comment>
<dbReference type="Gene3D" id="3.40.50.1820">
    <property type="entry name" value="alpha/beta hydrolase"/>
    <property type="match status" value="1"/>
</dbReference>
<dbReference type="SUPFAM" id="SSF53474">
    <property type="entry name" value="alpha/beta-Hydrolases"/>
    <property type="match status" value="1"/>
</dbReference>